<evidence type="ECO:0000256" key="1">
    <source>
        <dbReference type="ARBA" id="ARBA00004606"/>
    </source>
</evidence>
<dbReference type="NCBIfam" id="NF004825">
    <property type="entry name" value="PRK06181.1"/>
    <property type="match status" value="1"/>
</dbReference>
<organism evidence="5 6">
    <name type="scientific">Taxus chinensis</name>
    <name type="common">Chinese yew</name>
    <name type="synonym">Taxus wallichiana var. chinensis</name>
    <dbReference type="NCBI Taxonomy" id="29808"/>
    <lineage>
        <taxon>Eukaryota</taxon>
        <taxon>Viridiplantae</taxon>
        <taxon>Streptophyta</taxon>
        <taxon>Embryophyta</taxon>
        <taxon>Tracheophyta</taxon>
        <taxon>Spermatophyta</taxon>
        <taxon>Pinopsida</taxon>
        <taxon>Pinidae</taxon>
        <taxon>Conifers II</taxon>
        <taxon>Cupressales</taxon>
        <taxon>Taxaceae</taxon>
        <taxon>Taxus</taxon>
    </lineage>
</organism>
<dbReference type="OMA" id="SMEDMAL"/>
<dbReference type="InterPro" id="IPR036291">
    <property type="entry name" value="NAD(P)-bd_dom_sf"/>
</dbReference>
<evidence type="ECO:0000256" key="4">
    <source>
        <dbReference type="RuleBase" id="RU000363"/>
    </source>
</evidence>
<dbReference type="AlphaFoldDB" id="A0AA38LFB4"/>
<dbReference type="InterPro" id="IPR002347">
    <property type="entry name" value="SDR_fam"/>
</dbReference>
<sequence>MFAMMKSAWRWGWDIALSVPLLLMLPYAIYFSKLLRFINRTFLRSPIHVKGDVVLITGASSGIGQYIAREYAKRGAKLVLAARRQNRLQEVAEECMAYGAEDALVCRADLTNPEDCRKIVDFTISSFGRLNVLVNNAGTAGGSLFEEYENISKYKRIMDVDFWGHVYTTQCAYEHLRRTKGQIVVTASMIAFVPFPYLTVYSASKAALLNFFETLRIESIGKSITVTIAFPGFVSSQLTAMEAPGKVPWWFPLMPTEDAAEEIVEAALRKERDVITPSWYSPMVWWKLLLPEMLEWVPKVFILGKPPTTTVETICNVFLGKSGTQTLFETLKLA</sequence>
<keyword evidence="6" id="KW-1185">Reference proteome</keyword>
<keyword evidence="3" id="KW-0560">Oxidoreductase</keyword>
<dbReference type="PANTHER" id="PTHR43391">
    <property type="entry name" value="RETINOL DEHYDROGENASE-RELATED"/>
    <property type="match status" value="1"/>
</dbReference>
<dbReference type="Pfam" id="PF00106">
    <property type="entry name" value="adh_short"/>
    <property type="match status" value="1"/>
</dbReference>
<dbReference type="PRINTS" id="PR00081">
    <property type="entry name" value="GDHRDH"/>
</dbReference>
<evidence type="ECO:0000313" key="6">
    <source>
        <dbReference type="Proteomes" id="UP000824469"/>
    </source>
</evidence>
<accession>A0AA38LFB4</accession>
<protein>
    <recommendedName>
        <fullName evidence="7">11-beta-hydroxysteroid dehydrogenase</fullName>
    </recommendedName>
</protein>
<evidence type="ECO:0000256" key="3">
    <source>
        <dbReference type="ARBA" id="ARBA00023002"/>
    </source>
</evidence>
<dbReference type="PROSITE" id="PS00061">
    <property type="entry name" value="ADH_SHORT"/>
    <property type="match status" value="1"/>
</dbReference>
<evidence type="ECO:0000313" key="5">
    <source>
        <dbReference type="EMBL" id="KAH9319027.1"/>
    </source>
</evidence>
<dbReference type="PRINTS" id="PR00080">
    <property type="entry name" value="SDRFAMILY"/>
</dbReference>
<dbReference type="GO" id="GO:0005829">
    <property type="term" value="C:cytosol"/>
    <property type="evidence" value="ECO:0007669"/>
    <property type="project" value="TreeGrafter"/>
</dbReference>
<evidence type="ECO:0000256" key="2">
    <source>
        <dbReference type="ARBA" id="ARBA00006484"/>
    </source>
</evidence>
<proteinExistence type="inferred from homology"/>
<evidence type="ECO:0008006" key="7">
    <source>
        <dbReference type="Google" id="ProtNLM"/>
    </source>
</evidence>
<reference evidence="5 6" key="1">
    <citation type="journal article" date="2021" name="Nat. Plants">
        <title>The Taxus genome provides insights into paclitaxel biosynthesis.</title>
        <authorList>
            <person name="Xiong X."/>
            <person name="Gou J."/>
            <person name="Liao Q."/>
            <person name="Li Y."/>
            <person name="Zhou Q."/>
            <person name="Bi G."/>
            <person name="Li C."/>
            <person name="Du R."/>
            <person name="Wang X."/>
            <person name="Sun T."/>
            <person name="Guo L."/>
            <person name="Liang H."/>
            <person name="Lu P."/>
            <person name="Wu Y."/>
            <person name="Zhang Z."/>
            <person name="Ro D.K."/>
            <person name="Shang Y."/>
            <person name="Huang S."/>
            <person name="Yan J."/>
        </authorList>
    </citation>
    <scope>NUCLEOTIDE SEQUENCE [LARGE SCALE GENOMIC DNA]</scope>
    <source>
        <strain evidence="5">Ta-2019</strain>
    </source>
</reference>
<dbReference type="GO" id="GO:0016020">
    <property type="term" value="C:membrane"/>
    <property type="evidence" value="ECO:0007669"/>
    <property type="project" value="UniProtKB-SubCell"/>
</dbReference>
<dbReference type="InterPro" id="IPR020904">
    <property type="entry name" value="Sc_DH/Rdtase_CS"/>
</dbReference>
<name>A0AA38LFB4_TAXCH</name>
<dbReference type="SUPFAM" id="SSF51735">
    <property type="entry name" value="NAD(P)-binding Rossmann-fold domains"/>
    <property type="match status" value="1"/>
</dbReference>
<comment type="similarity">
    <text evidence="2 4">Belongs to the short-chain dehydrogenases/reductases (SDR) family.</text>
</comment>
<dbReference type="Gene3D" id="3.40.50.720">
    <property type="entry name" value="NAD(P)-binding Rossmann-like Domain"/>
    <property type="match status" value="1"/>
</dbReference>
<dbReference type="EMBL" id="JAHRHJ020000004">
    <property type="protein sequence ID" value="KAH9319027.1"/>
    <property type="molecule type" value="Genomic_DNA"/>
</dbReference>
<dbReference type="Proteomes" id="UP000824469">
    <property type="component" value="Unassembled WGS sequence"/>
</dbReference>
<dbReference type="PANTHER" id="PTHR43391:SF74">
    <property type="match status" value="1"/>
</dbReference>
<gene>
    <name evidence="5" type="ORF">KI387_020796</name>
</gene>
<dbReference type="GO" id="GO:0016491">
    <property type="term" value="F:oxidoreductase activity"/>
    <property type="evidence" value="ECO:0007669"/>
    <property type="project" value="UniProtKB-KW"/>
</dbReference>
<comment type="subcellular location">
    <subcellularLocation>
        <location evidence="1">Membrane</location>
        <topology evidence="1">Single-pass type II membrane protein</topology>
    </subcellularLocation>
</comment>
<comment type="caution">
    <text evidence="5">The sequence shown here is derived from an EMBL/GenBank/DDBJ whole genome shotgun (WGS) entry which is preliminary data.</text>
</comment>